<dbReference type="Gene3D" id="2.60.120.560">
    <property type="entry name" value="Exo-inulinase, domain 1"/>
    <property type="match status" value="1"/>
</dbReference>
<dbReference type="Pfam" id="PF06439">
    <property type="entry name" value="3keto-disac_hyd"/>
    <property type="match status" value="1"/>
</dbReference>
<comment type="caution">
    <text evidence="3">The sequence shown here is derived from an EMBL/GenBank/DDBJ whole genome shotgun (WGS) entry which is preliminary data.</text>
</comment>
<dbReference type="RefSeq" id="WP_019596822.1">
    <property type="nucleotide sequence ID" value="NZ_FNQC01000002.1"/>
</dbReference>
<accession>A0A1H3M9C4</accession>
<dbReference type="Proteomes" id="UP000199663">
    <property type="component" value="Unassembled WGS sequence"/>
</dbReference>
<name>A0A1H3M9C4_9BACT</name>
<evidence type="ECO:0000256" key="1">
    <source>
        <dbReference type="SAM" id="SignalP"/>
    </source>
</evidence>
<dbReference type="InterPro" id="IPR010496">
    <property type="entry name" value="AL/BT2_dom"/>
</dbReference>
<sequence>MNKLLLILTLCFLTFHATAQGDWISLFDGKSLDGWKISENPASFSIEEGVLKVDGKRAHLFYDGPIGNHDFKNFEFKAEVKTKPGANSGIFIHTQFQEEGWPSVGYEIQVNQTHSDWRKTGSLYSVNDVKEVFVKDNEWYTQHIIVKGDKITVKINDKVVMEYVESEDKERDPAKIGTQKLSSGTIALQAHDPKSVIYYKNIQVKLLP</sequence>
<dbReference type="EMBL" id="FNQC01000002">
    <property type="protein sequence ID" value="SDY73312.1"/>
    <property type="molecule type" value="Genomic_DNA"/>
</dbReference>
<feature type="chain" id="PRO_5046018701" description="3-keto-alpha-glucoside-1,2-lyase/3-keto-2-hydroxy-glucal hydratase domain-containing protein" evidence="1">
    <location>
        <begin position="20"/>
        <end position="208"/>
    </location>
</feature>
<evidence type="ECO:0000313" key="4">
    <source>
        <dbReference type="Proteomes" id="UP000199663"/>
    </source>
</evidence>
<protein>
    <recommendedName>
        <fullName evidence="2">3-keto-alpha-glucoside-1,2-lyase/3-keto-2-hydroxy-glucal hydratase domain-containing protein</fullName>
    </recommendedName>
</protein>
<keyword evidence="4" id="KW-1185">Reference proteome</keyword>
<feature type="domain" description="3-keto-alpha-glucoside-1,2-lyase/3-keto-2-hydroxy-glucal hydratase" evidence="2">
    <location>
        <begin position="22"/>
        <end position="205"/>
    </location>
</feature>
<reference evidence="3 4" key="1">
    <citation type="submission" date="2016-10" db="EMBL/GenBank/DDBJ databases">
        <authorList>
            <person name="Varghese N."/>
            <person name="Submissions S."/>
        </authorList>
    </citation>
    <scope>NUCLEOTIDE SEQUENCE [LARGE SCALE GENOMIC DNA]</scope>
    <source>
        <strain evidence="3 4">DSM 17997</strain>
    </source>
</reference>
<organism evidence="3 4">
    <name type="scientific">Rhodonellum ikkaensis</name>
    <dbReference type="NCBI Taxonomy" id="336829"/>
    <lineage>
        <taxon>Bacteria</taxon>
        <taxon>Pseudomonadati</taxon>
        <taxon>Bacteroidota</taxon>
        <taxon>Cytophagia</taxon>
        <taxon>Cytophagales</taxon>
        <taxon>Cytophagaceae</taxon>
        <taxon>Rhodonellum</taxon>
    </lineage>
</organism>
<keyword evidence="1" id="KW-0732">Signal</keyword>
<gene>
    <name evidence="3" type="ORF">SAMN05444412_102401</name>
</gene>
<evidence type="ECO:0000313" key="3">
    <source>
        <dbReference type="EMBL" id="SDY73312.1"/>
    </source>
</evidence>
<proteinExistence type="predicted"/>
<evidence type="ECO:0000259" key="2">
    <source>
        <dbReference type="Pfam" id="PF06439"/>
    </source>
</evidence>
<feature type="signal peptide" evidence="1">
    <location>
        <begin position="1"/>
        <end position="19"/>
    </location>
</feature>